<accession>A0A0D0E6J6</accession>
<evidence type="ECO:0000313" key="2">
    <source>
        <dbReference type="EMBL" id="KIK93350.1"/>
    </source>
</evidence>
<feature type="region of interest" description="Disordered" evidence="1">
    <location>
        <begin position="26"/>
        <end position="86"/>
    </location>
</feature>
<dbReference type="HOGENOM" id="CLU_2498521_0_0_1"/>
<dbReference type="EMBL" id="KN825192">
    <property type="protein sequence ID" value="KIK93350.1"/>
    <property type="molecule type" value="Genomic_DNA"/>
</dbReference>
<organism evidence="2 3">
    <name type="scientific">Paxillus rubicundulus Ve08.2h10</name>
    <dbReference type="NCBI Taxonomy" id="930991"/>
    <lineage>
        <taxon>Eukaryota</taxon>
        <taxon>Fungi</taxon>
        <taxon>Dikarya</taxon>
        <taxon>Basidiomycota</taxon>
        <taxon>Agaricomycotina</taxon>
        <taxon>Agaricomycetes</taxon>
        <taxon>Agaricomycetidae</taxon>
        <taxon>Boletales</taxon>
        <taxon>Paxilineae</taxon>
        <taxon>Paxillaceae</taxon>
        <taxon>Paxillus</taxon>
    </lineage>
</organism>
<keyword evidence="3" id="KW-1185">Reference proteome</keyword>
<reference evidence="3" key="2">
    <citation type="submission" date="2015-01" db="EMBL/GenBank/DDBJ databases">
        <title>Evolutionary Origins and Diversification of the Mycorrhizal Mutualists.</title>
        <authorList>
            <consortium name="DOE Joint Genome Institute"/>
            <consortium name="Mycorrhizal Genomics Consortium"/>
            <person name="Kohler A."/>
            <person name="Kuo A."/>
            <person name="Nagy L.G."/>
            <person name="Floudas D."/>
            <person name="Copeland A."/>
            <person name="Barry K.W."/>
            <person name="Cichocki N."/>
            <person name="Veneault-Fourrey C."/>
            <person name="LaButti K."/>
            <person name="Lindquist E.A."/>
            <person name="Lipzen A."/>
            <person name="Lundell T."/>
            <person name="Morin E."/>
            <person name="Murat C."/>
            <person name="Riley R."/>
            <person name="Ohm R."/>
            <person name="Sun H."/>
            <person name="Tunlid A."/>
            <person name="Henrissat B."/>
            <person name="Grigoriev I.V."/>
            <person name="Hibbett D.S."/>
            <person name="Martin F."/>
        </authorList>
    </citation>
    <scope>NUCLEOTIDE SEQUENCE [LARGE SCALE GENOMIC DNA]</scope>
    <source>
        <strain evidence="3">Ve08.2h10</strain>
    </source>
</reference>
<dbReference type="Proteomes" id="UP000054538">
    <property type="component" value="Unassembled WGS sequence"/>
</dbReference>
<protein>
    <submittedName>
        <fullName evidence="2">Uncharacterized protein</fullName>
    </submittedName>
</protein>
<dbReference type="AlphaFoldDB" id="A0A0D0E6J6"/>
<evidence type="ECO:0000313" key="3">
    <source>
        <dbReference type="Proteomes" id="UP000054538"/>
    </source>
</evidence>
<proteinExistence type="predicted"/>
<sequence length="86" mass="9521">MPSDKASEAVLAAISFVMVASHGVGRGERQIGHKIRKNEREGNMDRSDLYGAGRPSCVFSPGEARRRRPQQCTLVPRESPNVSDRR</sequence>
<feature type="compositionally biased region" description="Basic and acidic residues" evidence="1">
    <location>
        <begin position="38"/>
        <end position="48"/>
    </location>
</feature>
<gene>
    <name evidence="2" type="ORF">PAXRUDRAFT_829063</name>
</gene>
<dbReference type="InParanoid" id="A0A0D0E6J6"/>
<name>A0A0D0E6J6_9AGAM</name>
<reference evidence="2 3" key="1">
    <citation type="submission" date="2014-04" db="EMBL/GenBank/DDBJ databases">
        <authorList>
            <consortium name="DOE Joint Genome Institute"/>
            <person name="Kuo A."/>
            <person name="Kohler A."/>
            <person name="Jargeat P."/>
            <person name="Nagy L.G."/>
            <person name="Floudas D."/>
            <person name="Copeland A."/>
            <person name="Barry K.W."/>
            <person name="Cichocki N."/>
            <person name="Veneault-Fourrey C."/>
            <person name="LaButti K."/>
            <person name="Lindquist E.A."/>
            <person name="Lipzen A."/>
            <person name="Lundell T."/>
            <person name="Morin E."/>
            <person name="Murat C."/>
            <person name="Sun H."/>
            <person name="Tunlid A."/>
            <person name="Henrissat B."/>
            <person name="Grigoriev I.V."/>
            <person name="Hibbett D.S."/>
            <person name="Martin F."/>
            <person name="Nordberg H.P."/>
            <person name="Cantor M.N."/>
            <person name="Hua S.X."/>
        </authorList>
    </citation>
    <scope>NUCLEOTIDE SEQUENCE [LARGE SCALE GENOMIC DNA]</scope>
    <source>
        <strain evidence="2 3">Ve08.2h10</strain>
    </source>
</reference>
<evidence type="ECO:0000256" key="1">
    <source>
        <dbReference type="SAM" id="MobiDB-lite"/>
    </source>
</evidence>